<evidence type="ECO:0000256" key="1">
    <source>
        <dbReference type="ARBA" id="ARBA00007598"/>
    </source>
</evidence>
<dbReference type="eggNOG" id="KOG0409">
    <property type="taxonomic scope" value="Eukaryota"/>
</dbReference>
<evidence type="ECO:0000313" key="4">
    <source>
        <dbReference type="EMBL" id="KDN62420.1"/>
    </source>
</evidence>
<protein>
    <recommendedName>
        <fullName evidence="6">6-phosphogluconate dehydrogenase NADP-binding domain-containing protein</fullName>
    </recommendedName>
</protein>
<dbReference type="InterPro" id="IPR051265">
    <property type="entry name" value="HIBADH-related_NP60_sf"/>
</dbReference>
<dbReference type="SUPFAM" id="SSF48179">
    <property type="entry name" value="6-phosphogluconate dehydrogenase C-terminal domain-like"/>
    <property type="match status" value="1"/>
</dbReference>
<dbReference type="InterPro" id="IPR006115">
    <property type="entry name" value="6PGDH_NADP-bd"/>
</dbReference>
<dbReference type="InterPro" id="IPR008927">
    <property type="entry name" value="6-PGluconate_DH-like_C_sf"/>
</dbReference>
<evidence type="ECO:0000259" key="2">
    <source>
        <dbReference type="Pfam" id="PF03446"/>
    </source>
</evidence>
<feature type="domain" description="3-hydroxyisobutyrate dehydrogenase-like NAD-binding" evidence="3">
    <location>
        <begin position="190"/>
        <end position="312"/>
    </location>
</feature>
<dbReference type="AlphaFoldDB" id="A0A066X8S0"/>
<gene>
    <name evidence="4" type="ORF">CSUB01_04887</name>
</gene>
<organism evidence="4 5">
    <name type="scientific">Colletotrichum sublineola</name>
    <name type="common">Sorghum anthracnose fungus</name>
    <dbReference type="NCBI Taxonomy" id="1173701"/>
    <lineage>
        <taxon>Eukaryota</taxon>
        <taxon>Fungi</taxon>
        <taxon>Dikarya</taxon>
        <taxon>Ascomycota</taxon>
        <taxon>Pezizomycotina</taxon>
        <taxon>Sordariomycetes</taxon>
        <taxon>Hypocreomycetidae</taxon>
        <taxon>Glomerellales</taxon>
        <taxon>Glomerellaceae</taxon>
        <taxon>Colletotrichum</taxon>
        <taxon>Colletotrichum graminicola species complex</taxon>
    </lineage>
</organism>
<dbReference type="Gene3D" id="1.10.1040.10">
    <property type="entry name" value="N-(1-d-carboxylethyl)-l-norvaline Dehydrogenase, domain 2"/>
    <property type="match status" value="1"/>
</dbReference>
<accession>A0A066X8S0</accession>
<evidence type="ECO:0000313" key="5">
    <source>
        <dbReference type="Proteomes" id="UP000027238"/>
    </source>
</evidence>
<dbReference type="STRING" id="1173701.A0A066X8S0"/>
<dbReference type="OrthoDB" id="435038at2759"/>
<dbReference type="GO" id="GO:0050661">
    <property type="term" value="F:NADP binding"/>
    <property type="evidence" value="ECO:0007669"/>
    <property type="project" value="InterPro"/>
</dbReference>
<dbReference type="Pfam" id="PF03446">
    <property type="entry name" value="NAD_binding_2"/>
    <property type="match status" value="1"/>
</dbReference>
<dbReference type="GO" id="GO:0051287">
    <property type="term" value="F:NAD binding"/>
    <property type="evidence" value="ECO:0007669"/>
    <property type="project" value="InterPro"/>
</dbReference>
<reference evidence="5" key="1">
    <citation type="journal article" date="2014" name="Genome Announc.">
        <title>Draft genome sequence of Colletotrichum sublineola, a destructive pathogen of cultivated sorghum.</title>
        <authorList>
            <person name="Baroncelli R."/>
            <person name="Sanz-Martin J.M."/>
            <person name="Rech G.E."/>
            <person name="Sukno S.A."/>
            <person name="Thon M.R."/>
        </authorList>
    </citation>
    <scope>NUCLEOTIDE SEQUENCE [LARGE SCALE GENOMIC DNA]</scope>
    <source>
        <strain evidence="5">TX430BB</strain>
    </source>
</reference>
<comment type="caution">
    <text evidence="4">The sequence shown here is derived from an EMBL/GenBank/DDBJ whole genome shotgun (WGS) entry which is preliminary data.</text>
</comment>
<evidence type="ECO:0000259" key="3">
    <source>
        <dbReference type="Pfam" id="PF14833"/>
    </source>
</evidence>
<dbReference type="Gene3D" id="3.40.50.720">
    <property type="entry name" value="NAD(P)-binding Rossmann-like Domain"/>
    <property type="match status" value="1"/>
</dbReference>
<dbReference type="EMBL" id="JMSE01001326">
    <property type="protein sequence ID" value="KDN62420.1"/>
    <property type="molecule type" value="Genomic_DNA"/>
</dbReference>
<dbReference type="HOGENOM" id="CLU_035117_5_0_1"/>
<dbReference type="PANTHER" id="PTHR43580">
    <property type="entry name" value="OXIDOREDUCTASE GLYR1-RELATED"/>
    <property type="match status" value="1"/>
</dbReference>
<dbReference type="OMA" id="AMATNIQ"/>
<proteinExistence type="inferred from homology"/>
<dbReference type="InterPro" id="IPR029154">
    <property type="entry name" value="HIBADH-like_NADP-bd"/>
</dbReference>
<dbReference type="SUPFAM" id="SSF51735">
    <property type="entry name" value="NAD(P)-binding Rossmann-fold domains"/>
    <property type="match status" value="1"/>
</dbReference>
<dbReference type="Pfam" id="PF14833">
    <property type="entry name" value="NAD_binding_11"/>
    <property type="match status" value="1"/>
</dbReference>
<dbReference type="InterPro" id="IPR036291">
    <property type="entry name" value="NAD(P)-bd_dom_sf"/>
</dbReference>
<evidence type="ECO:0008006" key="6">
    <source>
        <dbReference type="Google" id="ProtNLM"/>
    </source>
</evidence>
<keyword evidence="5" id="KW-1185">Reference proteome</keyword>
<comment type="similarity">
    <text evidence="1">Belongs to the HIBADH-related family. NP60 subfamily.</text>
</comment>
<name>A0A066X8S0_COLSU</name>
<dbReference type="InterPro" id="IPR013328">
    <property type="entry name" value="6PGD_dom2"/>
</dbReference>
<sequence>METGLSAPLSPSTPHPRLGWIGLGSMGLGMASNLQKHLIKLNAPNLQYYNRTLSRGAPLSEIGALARSNVKDLVDNTDIVFMSLSDDAALQATLDALLEASAPSNLTGKIIVDTSTVHPSSSAISRDRLADRNAKFVAAPVFGASPVATEGKLLWIIAGPDDAVNNIEPFIVGVMGRGVIRLGEDVQQSSMMKTAGNFMTAGMMELVAEAHVFAEKTGLGTEAMEKLIELQYGPLALSISKRMTAGAYIPPRGERPMSDLTLALKDVGHGIDCAEKAGARLKVGETVLEHLKEAKRFSEAERRQLDSSSIYGVLREESGLPFETLFVRGRDGFESSTINTGDAESSAN</sequence>
<dbReference type="Proteomes" id="UP000027238">
    <property type="component" value="Unassembled WGS sequence"/>
</dbReference>
<feature type="domain" description="6-phosphogluconate dehydrogenase NADP-binding" evidence="2">
    <location>
        <begin position="18"/>
        <end position="179"/>
    </location>
</feature>
<dbReference type="PANTHER" id="PTHR43580:SF8">
    <property type="entry name" value="6-PHOSPHOGLUCONATE DEHYDROGENASE NADP-BINDING DOMAIN-CONTAINING PROTEIN-RELATED"/>
    <property type="match status" value="1"/>
</dbReference>